<name>A0A3M9MRR2_9BACT</name>
<comment type="caution">
    <text evidence="1">The sequence shown here is derived from an EMBL/GenBank/DDBJ whole genome shotgun (WGS) entry which is preliminary data.</text>
</comment>
<reference evidence="1 2" key="1">
    <citation type="submission" date="2018-11" db="EMBL/GenBank/DDBJ databases">
        <title>Rufibacter latericius sp. nov., isolated from water in Baiyang Lake.</title>
        <authorList>
            <person name="Yang Y."/>
        </authorList>
    </citation>
    <scope>NUCLEOTIDE SEQUENCE [LARGE SCALE GENOMIC DNA]</scope>
    <source>
        <strain evidence="1 2">MCC P1</strain>
    </source>
</reference>
<dbReference type="EMBL" id="RJJE01000017">
    <property type="protein sequence ID" value="RNI27573.1"/>
    <property type="molecule type" value="Genomic_DNA"/>
</dbReference>
<dbReference type="AlphaFoldDB" id="A0A3M9MRR2"/>
<evidence type="ECO:0000313" key="1">
    <source>
        <dbReference type="EMBL" id="RNI27573.1"/>
    </source>
</evidence>
<organism evidence="1 2">
    <name type="scientific">Rufibacter immobilis</name>
    <dbReference type="NCBI Taxonomy" id="1348778"/>
    <lineage>
        <taxon>Bacteria</taxon>
        <taxon>Pseudomonadati</taxon>
        <taxon>Bacteroidota</taxon>
        <taxon>Cytophagia</taxon>
        <taxon>Cytophagales</taxon>
        <taxon>Hymenobacteraceae</taxon>
        <taxon>Rufibacter</taxon>
    </lineage>
</organism>
<dbReference type="OrthoDB" id="706756at2"/>
<dbReference type="Gene3D" id="2.40.128.490">
    <property type="entry name" value="Uncharacterised protein PF14869, DUF4488"/>
    <property type="match status" value="1"/>
</dbReference>
<proteinExistence type="predicted"/>
<protein>
    <submittedName>
        <fullName evidence="1">Membrane or secreted protein</fullName>
    </submittedName>
</protein>
<evidence type="ECO:0000313" key="2">
    <source>
        <dbReference type="Proteomes" id="UP000271010"/>
    </source>
</evidence>
<dbReference type="Proteomes" id="UP000271010">
    <property type="component" value="Unassembled WGS sequence"/>
</dbReference>
<accession>A0A3M9MRR2</accession>
<gene>
    <name evidence="1" type="ORF">EFA69_15730</name>
</gene>
<sequence length="255" mass="28015">MLVTGWFVPAPKHSPHHLSPSKSSAQAPKSTDLEGAWQLVSNSRNGQQATNALLLADGFFTVAQFDLAGKKFLGTYGGTYQLDGGKFTARYEFNTFDSTKVGTAVTGSYAQKNGKWQLQMRSGNNGSTLTWEKMPVKNTSSPLAGAWRISQREGQDGQMNQMVPGPRKTIKVLTADRFQWIAFNSQTGGFFGTGGGTYTAQNGKYTEQLEFFSRDNNRVGMSLSFNFAMQDGRWHHSGLSSTGGKVNEVWQRLSK</sequence>
<keyword evidence="2" id="KW-1185">Reference proteome</keyword>